<reference evidence="1 2" key="1">
    <citation type="submission" date="2019-07" db="EMBL/GenBank/DDBJ databases">
        <title>Sphingomonas alkalisoli sp. nov., isolated from rhizosphere soil of Suaedae salsa.</title>
        <authorList>
            <person name="Zhang H."/>
            <person name="Xu L."/>
            <person name="Zhang J.-X."/>
            <person name="Sun J.-Q."/>
        </authorList>
    </citation>
    <scope>NUCLEOTIDE SEQUENCE [LARGE SCALE GENOMIC DNA]</scope>
    <source>
        <strain evidence="1 2">XS-10</strain>
    </source>
</reference>
<organism evidence="1 2">
    <name type="scientific">Sphingomonas suaedae</name>
    <dbReference type="NCBI Taxonomy" id="2599297"/>
    <lineage>
        <taxon>Bacteria</taxon>
        <taxon>Pseudomonadati</taxon>
        <taxon>Pseudomonadota</taxon>
        <taxon>Alphaproteobacteria</taxon>
        <taxon>Sphingomonadales</taxon>
        <taxon>Sphingomonadaceae</taxon>
        <taxon>Sphingomonas</taxon>
    </lineage>
</organism>
<proteinExistence type="predicted"/>
<dbReference type="RefSeq" id="WP_145844560.1">
    <property type="nucleotide sequence ID" value="NZ_CP042239.1"/>
</dbReference>
<dbReference type="EMBL" id="CP042239">
    <property type="protein sequence ID" value="QDX24902.1"/>
    <property type="molecule type" value="Genomic_DNA"/>
</dbReference>
<dbReference type="OrthoDB" id="7468483at2"/>
<dbReference type="Pfam" id="PF22391">
    <property type="entry name" value="DUF6975"/>
    <property type="match status" value="1"/>
</dbReference>
<accession>A0A518RBP8</accession>
<keyword evidence="2" id="KW-1185">Reference proteome</keyword>
<protein>
    <submittedName>
        <fullName evidence="1">Uncharacterized protein</fullName>
    </submittedName>
</protein>
<dbReference type="AlphaFoldDB" id="A0A518RBP8"/>
<dbReference type="InterPro" id="IPR054248">
    <property type="entry name" value="DUF6975"/>
</dbReference>
<sequence length="221" mass="23291">MALETVRTAGLSGASGTLTALVSADGSAVHPYLARLSQGVALMRDLSDFAHQICILHARHPDIFELAADHSRQPATAAWLAEAVQGFAAERAYLVRIVAAAGPLPSTPGQAASEACLTAQRHALDMLAQSDRTGCADGTAIALALDWPAIRHMLDIAAERLGIDPTPCQLPPAFETATVIDALAASLPIERAMMFGAQQMLAQHRGLFDLLDARASARENH</sequence>
<name>A0A518RBP8_9SPHN</name>
<dbReference type="Proteomes" id="UP000318055">
    <property type="component" value="Chromosome"/>
</dbReference>
<dbReference type="KEGG" id="ssua:FPZ54_01895"/>
<gene>
    <name evidence="1" type="ORF">FPZ54_01895</name>
</gene>
<evidence type="ECO:0000313" key="2">
    <source>
        <dbReference type="Proteomes" id="UP000318055"/>
    </source>
</evidence>
<evidence type="ECO:0000313" key="1">
    <source>
        <dbReference type="EMBL" id="QDX24902.1"/>
    </source>
</evidence>